<dbReference type="EMBL" id="RCHS01002189">
    <property type="protein sequence ID" value="RMX49022.1"/>
    <property type="molecule type" value="Genomic_DNA"/>
</dbReference>
<name>A0A3M6U5Q1_POCDA</name>
<reference evidence="1 2" key="1">
    <citation type="journal article" date="2018" name="Sci. Rep.">
        <title>Comparative analysis of the Pocillopora damicornis genome highlights role of immune system in coral evolution.</title>
        <authorList>
            <person name="Cunning R."/>
            <person name="Bay R.A."/>
            <person name="Gillette P."/>
            <person name="Baker A.C."/>
            <person name="Traylor-Knowles N."/>
        </authorList>
    </citation>
    <scope>NUCLEOTIDE SEQUENCE [LARGE SCALE GENOMIC DNA]</scope>
    <source>
        <strain evidence="1">RSMAS</strain>
        <tissue evidence="1">Whole animal</tissue>
    </source>
</reference>
<comment type="caution">
    <text evidence="1">The sequence shown here is derived from an EMBL/GenBank/DDBJ whole genome shotgun (WGS) entry which is preliminary data.</text>
</comment>
<keyword evidence="2" id="KW-1185">Reference proteome</keyword>
<dbReference type="Proteomes" id="UP000275408">
    <property type="component" value="Unassembled WGS sequence"/>
</dbReference>
<evidence type="ECO:0000313" key="2">
    <source>
        <dbReference type="Proteomes" id="UP000275408"/>
    </source>
</evidence>
<sequence length="186" mass="20919">RSRTKQQRLVTDAYANRFLASQTITREVNDNLQPFSISHTNSEGTALIPTQKSATASETMNALVLVRSCRLPQTRKMMNPFPPFSISHTNSEGTALIPRQKSATASETMNALVLVRSFRFPQTRKIINPFPSATASETMNAFVLVRSCLLLQMRKIINPFPVIVRMERDQPRTQNQAFILANNVLV</sequence>
<dbReference type="AlphaFoldDB" id="A0A3M6U5Q1"/>
<proteinExistence type="predicted"/>
<protein>
    <submittedName>
        <fullName evidence="1">Uncharacterized protein</fullName>
    </submittedName>
</protein>
<accession>A0A3M6U5Q1</accession>
<evidence type="ECO:0000313" key="1">
    <source>
        <dbReference type="EMBL" id="RMX49022.1"/>
    </source>
</evidence>
<organism evidence="1 2">
    <name type="scientific">Pocillopora damicornis</name>
    <name type="common">Cauliflower coral</name>
    <name type="synonym">Millepora damicornis</name>
    <dbReference type="NCBI Taxonomy" id="46731"/>
    <lineage>
        <taxon>Eukaryota</taxon>
        <taxon>Metazoa</taxon>
        <taxon>Cnidaria</taxon>
        <taxon>Anthozoa</taxon>
        <taxon>Hexacorallia</taxon>
        <taxon>Scleractinia</taxon>
        <taxon>Astrocoeniina</taxon>
        <taxon>Pocilloporidae</taxon>
        <taxon>Pocillopora</taxon>
    </lineage>
</organism>
<feature type="non-terminal residue" evidence="1">
    <location>
        <position position="1"/>
    </location>
</feature>
<gene>
    <name evidence="1" type="ORF">pdam_00018096</name>
</gene>